<evidence type="ECO:0000256" key="16">
    <source>
        <dbReference type="SAM" id="Phobius"/>
    </source>
</evidence>
<keyword evidence="7 16" id="KW-0812">Transmembrane</keyword>
<dbReference type="Gene3D" id="1.10.287.130">
    <property type="match status" value="1"/>
</dbReference>
<evidence type="ECO:0000256" key="6">
    <source>
        <dbReference type="ARBA" id="ARBA00022679"/>
    </source>
</evidence>
<sequence length="553" mass="60018">MGTPDGRTRSIWLTQLVLAASVLITAILVMVLQPAMFGRWNFLVGTLLVVILTLATLCLPWSRLPAWAVLAVPFADAIAIGLMSSGTELRLGYLWAFPVMWVAMHFRATALAAMLALIGLILLVDSAITSSNLAALRVFVVLLSLTFIGITAHIALRRTRALRRLLRRQASRLTATYMRRADQERRTSEILNGVDTGIARISDDGSVLAVNDAYSRLYGLDPLDPTLPARSVEYTGRRGMPVPFSERPFARAARGETFTDASVWLFTAEGEWRALSVTAKRLAAGGDEGSSILLLVHDVTALTYAQRERERFTAMASHELKHPLTVMIGNAELALELDDLTPRTRERFESIVAASDRMLTMIQSLGTTSKRGFSARDEVDDIDLRQILVESVASFRPTAVSGDISIDVRADEALPITADGFRLRQVVDNVVSNAIKYTPRDGRVRITGAVEDHQVVLSVADTGIGIAADDLPNILTPYFRTEEAKKKSGGTGLGLGISNDIVLAHGGSLSIDSEPGTGTTITIRLPLAGELAGERAGRPAARPEDRRDKEGRA</sequence>
<evidence type="ECO:0000313" key="20">
    <source>
        <dbReference type="Proteomes" id="UP000034098"/>
    </source>
</evidence>
<dbReference type="EC" id="2.7.13.3" evidence="4"/>
<dbReference type="GO" id="GO:0005886">
    <property type="term" value="C:plasma membrane"/>
    <property type="evidence" value="ECO:0007669"/>
    <property type="project" value="UniProtKB-SubCell"/>
</dbReference>
<evidence type="ECO:0000259" key="17">
    <source>
        <dbReference type="PROSITE" id="PS50109"/>
    </source>
</evidence>
<evidence type="ECO:0000256" key="13">
    <source>
        <dbReference type="ARBA" id="ARBA00023136"/>
    </source>
</evidence>
<dbReference type="SUPFAM" id="SSF55874">
    <property type="entry name" value="ATPase domain of HSP90 chaperone/DNA topoisomerase II/histidine kinase"/>
    <property type="match status" value="1"/>
</dbReference>
<feature type="transmembrane region" description="Helical" evidence="16">
    <location>
        <begin position="38"/>
        <end position="59"/>
    </location>
</feature>
<feature type="region of interest" description="Disordered" evidence="15">
    <location>
        <begin position="530"/>
        <end position="553"/>
    </location>
</feature>
<name>A0A0M2H309_MICTR</name>
<dbReference type="GO" id="GO:0000156">
    <property type="term" value="F:phosphorelay response regulator activity"/>
    <property type="evidence" value="ECO:0007669"/>
    <property type="project" value="TreeGrafter"/>
</dbReference>
<keyword evidence="10" id="KW-0067">ATP-binding</keyword>
<evidence type="ECO:0000256" key="12">
    <source>
        <dbReference type="ARBA" id="ARBA00023012"/>
    </source>
</evidence>
<dbReference type="SUPFAM" id="SSF47384">
    <property type="entry name" value="Homodimeric domain of signal transducing histidine kinase"/>
    <property type="match status" value="1"/>
</dbReference>
<keyword evidence="13 16" id="KW-0472">Membrane</keyword>
<dbReference type="SUPFAM" id="SSF55785">
    <property type="entry name" value="PYP-like sensor domain (PAS domain)"/>
    <property type="match status" value="1"/>
</dbReference>
<dbReference type="GO" id="GO:0005524">
    <property type="term" value="F:ATP binding"/>
    <property type="evidence" value="ECO:0007669"/>
    <property type="project" value="UniProtKB-KW"/>
</dbReference>
<accession>A0A0M2H309</accession>
<evidence type="ECO:0000256" key="15">
    <source>
        <dbReference type="SAM" id="MobiDB-lite"/>
    </source>
</evidence>
<keyword evidence="20" id="KW-1185">Reference proteome</keyword>
<evidence type="ECO:0000256" key="14">
    <source>
        <dbReference type="ARBA" id="ARBA00039401"/>
    </source>
</evidence>
<feature type="transmembrane region" description="Helical" evidence="16">
    <location>
        <begin position="12"/>
        <end position="32"/>
    </location>
</feature>
<evidence type="ECO:0000256" key="7">
    <source>
        <dbReference type="ARBA" id="ARBA00022692"/>
    </source>
</evidence>
<evidence type="ECO:0000256" key="1">
    <source>
        <dbReference type="ARBA" id="ARBA00000085"/>
    </source>
</evidence>
<dbReference type="InterPro" id="IPR005467">
    <property type="entry name" value="His_kinase_dom"/>
</dbReference>
<evidence type="ECO:0000313" key="19">
    <source>
        <dbReference type="EMBL" id="KJL40802.1"/>
    </source>
</evidence>
<keyword evidence="8" id="KW-0547">Nucleotide-binding</keyword>
<keyword evidence="9" id="KW-0418">Kinase</keyword>
<dbReference type="Gene3D" id="3.30.565.10">
    <property type="entry name" value="Histidine kinase-like ATPase, C-terminal domain"/>
    <property type="match status" value="1"/>
</dbReference>
<dbReference type="CDD" id="cd00082">
    <property type="entry name" value="HisKA"/>
    <property type="match status" value="1"/>
</dbReference>
<evidence type="ECO:0000256" key="2">
    <source>
        <dbReference type="ARBA" id="ARBA00004141"/>
    </source>
</evidence>
<dbReference type="PROSITE" id="PS50112">
    <property type="entry name" value="PAS"/>
    <property type="match status" value="1"/>
</dbReference>
<dbReference type="SMART" id="SM00388">
    <property type="entry name" value="HisKA"/>
    <property type="match status" value="1"/>
</dbReference>
<dbReference type="PANTHER" id="PTHR42878:SF7">
    <property type="entry name" value="SENSOR HISTIDINE KINASE GLRK"/>
    <property type="match status" value="1"/>
</dbReference>
<dbReference type="CDD" id="cd00075">
    <property type="entry name" value="HATPase"/>
    <property type="match status" value="1"/>
</dbReference>
<feature type="transmembrane region" description="Helical" evidence="16">
    <location>
        <begin position="66"/>
        <end position="84"/>
    </location>
</feature>
<dbReference type="InterPro" id="IPR036890">
    <property type="entry name" value="HATPase_C_sf"/>
</dbReference>
<dbReference type="InterPro" id="IPR004358">
    <property type="entry name" value="Sig_transdc_His_kin-like_C"/>
</dbReference>
<dbReference type="PRINTS" id="PR00344">
    <property type="entry name" value="BCTRLSENSOR"/>
</dbReference>
<keyword evidence="6 19" id="KW-0808">Transferase</keyword>
<dbReference type="PATRIC" id="fig|69370.6.peg.3481"/>
<dbReference type="PANTHER" id="PTHR42878">
    <property type="entry name" value="TWO-COMPONENT HISTIDINE KINASE"/>
    <property type="match status" value="1"/>
</dbReference>
<evidence type="ECO:0000256" key="5">
    <source>
        <dbReference type="ARBA" id="ARBA00022553"/>
    </source>
</evidence>
<comment type="caution">
    <text evidence="19">The sequence shown here is derived from an EMBL/GenBank/DDBJ whole genome shotgun (WGS) entry which is preliminary data.</text>
</comment>
<comment type="subcellular location">
    <subcellularLocation>
        <location evidence="3">Cell membrane</location>
    </subcellularLocation>
    <subcellularLocation>
        <location evidence="2">Membrane</location>
        <topology evidence="2">Multi-pass membrane protein</topology>
    </subcellularLocation>
</comment>
<dbReference type="InterPro" id="IPR036097">
    <property type="entry name" value="HisK_dim/P_sf"/>
</dbReference>
<organism evidence="19 20">
    <name type="scientific">Microbacterium trichothecenolyticum</name>
    <name type="common">Aureobacterium trichothecenolyticum</name>
    <dbReference type="NCBI Taxonomy" id="69370"/>
    <lineage>
        <taxon>Bacteria</taxon>
        <taxon>Bacillati</taxon>
        <taxon>Actinomycetota</taxon>
        <taxon>Actinomycetes</taxon>
        <taxon>Micrococcales</taxon>
        <taxon>Microbacteriaceae</taxon>
        <taxon>Microbacterium</taxon>
    </lineage>
</organism>
<dbReference type="PROSITE" id="PS50109">
    <property type="entry name" value="HIS_KIN"/>
    <property type="match status" value="1"/>
</dbReference>
<dbReference type="InterPro" id="IPR003661">
    <property type="entry name" value="HisK_dim/P_dom"/>
</dbReference>
<feature type="compositionally biased region" description="Basic and acidic residues" evidence="15">
    <location>
        <begin position="532"/>
        <end position="553"/>
    </location>
</feature>
<evidence type="ECO:0000256" key="9">
    <source>
        <dbReference type="ARBA" id="ARBA00022777"/>
    </source>
</evidence>
<evidence type="ECO:0000256" key="10">
    <source>
        <dbReference type="ARBA" id="ARBA00022840"/>
    </source>
</evidence>
<feature type="transmembrane region" description="Helical" evidence="16">
    <location>
        <begin position="104"/>
        <end position="124"/>
    </location>
</feature>
<evidence type="ECO:0000256" key="4">
    <source>
        <dbReference type="ARBA" id="ARBA00012438"/>
    </source>
</evidence>
<keyword evidence="11 16" id="KW-1133">Transmembrane helix</keyword>
<dbReference type="GO" id="GO:0030295">
    <property type="term" value="F:protein kinase activator activity"/>
    <property type="evidence" value="ECO:0007669"/>
    <property type="project" value="TreeGrafter"/>
</dbReference>
<dbReference type="AlphaFoldDB" id="A0A0M2H309"/>
<evidence type="ECO:0000259" key="18">
    <source>
        <dbReference type="PROSITE" id="PS50112"/>
    </source>
</evidence>
<dbReference type="Pfam" id="PF00512">
    <property type="entry name" value="HisKA"/>
    <property type="match status" value="1"/>
</dbReference>
<protein>
    <recommendedName>
        <fullName evidence="14">Sensor-like histidine kinase SenX3</fullName>
        <ecNumber evidence="4">2.7.13.3</ecNumber>
    </recommendedName>
</protein>
<gene>
    <name evidence="19" type="primary">phoR</name>
    <name evidence="19" type="ORF">RS82_03418</name>
</gene>
<dbReference type="CDD" id="cd00130">
    <property type="entry name" value="PAS"/>
    <property type="match status" value="1"/>
</dbReference>
<evidence type="ECO:0000256" key="8">
    <source>
        <dbReference type="ARBA" id="ARBA00022741"/>
    </source>
</evidence>
<dbReference type="GO" id="GO:0007234">
    <property type="term" value="P:osmosensory signaling via phosphorelay pathway"/>
    <property type="evidence" value="ECO:0007669"/>
    <property type="project" value="TreeGrafter"/>
</dbReference>
<proteinExistence type="predicted"/>
<keyword evidence="5" id="KW-0597">Phosphoprotein</keyword>
<evidence type="ECO:0000256" key="3">
    <source>
        <dbReference type="ARBA" id="ARBA00004236"/>
    </source>
</evidence>
<comment type="catalytic activity">
    <reaction evidence="1">
        <text>ATP + protein L-histidine = ADP + protein N-phospho-L-histidine.</text>
        <dbReference type="EC" id="2.7.13.3"/>
    </reaction>
</comment>
<feature type="domain" description="PAS" evidence="18">
    <location>
        <begin position="183"/>
        <end position="224"/>
    </location>
</feature>
<dbReference type="InterPro" id="IPR000014">
    <property type="entry name" value="PAS"/>
</dbReference>
<dbReference type="SMART" id="SM00387">
    <property type="entry name" value="HATPase_c"/>
    <property type="match status" value="1"/>
</dbReference>
<dbReference type="Pfam" id="PF02518">
    <property type="entry name" value="HATPase_c"/>
    <property type="match status" value="1"/>
</dbReference>
<dbReference type="GO" id="GO:0000155">
    <property type="term" value="F:phosphorelay sensor kinase activity"/>
    <property type="evidence" value="ECO:0007669"/>
    <property type="project" value="InterPro"/>
</dbReference>
<dbReference type="Proteomes" id="UP000034098">
    <property type="component" value="Unassembled WGS sequence"/>
</dbReference>
<dbReference type="InterPro" id="IPR050351">
    <property type="entry name" value="BphY/WalK/GraS-like"/>
</dbReference>
<reference evidence="19 20" key="1">
    <citation type="submission" date="2015-02" db="EMBL/GenBank/DDBJ databases">
        <title>Draft genome sequences of ten Microbacterium spp. with emphasis on heavy metal contaminated environments.</title>
        <authorList>
            <person name="Corretto E."/>
        </authorList>
    </citation>
    <scope>NUCLEOTIDE SEQUENCE [LARGE SCALE GENOMIC DNA]</scope>
    <source>
        <strain evidence="19 20">DSM 8608</strain>
    </source>
</reference>
<feature type="domain" description="Histidine kinase" evidence="17">
    <location>
        <begin position="315"/>
        <end position="529"/>
    </location>
</feature>
<keyword evidence="12" id="KW-0902">Two-component regulatory system</keyword>
<dbReference type="Gene3D" id="3.30.450.20">
    <property type="entry name" value="PAS domain"/>
    <property type="match status" value="1"/>
</dbReference>
<dbReference type="FunFam" id="3.30.565.10:FF:000006">
    <property type="entry name" value="Sensor histidine kinase WalK"/>
    <property type="match status" value="1"/>
</dbReference>
<feature type="transmembrane region" description="Helical" evidence="16">
    <location>
        <begin position="136"/>
        <end position="156"/>
    </location>
</feature>
<dbReference type="InterPro" id="IPR003594">
    <property type="entry name" value="HATPase_dom"/>
</dbReference>
<dbReference type="InterPro" id="IPR035965">
    <property type="entry name" value="PAS-like_dom_sf"/>
</dbReference>
<evidence type="ECO:0000256" key="11">
    <source>
        <dbReference type="ARBA" id="ARBA00022989"/>
    </source>
</evidence>
<dbReference type="EMBL" id="JYJA01000039">
    <property type="protein sequence ID" value="KJL40802.1"/>
    <property type="molecule type" value="Genomic_DNA"/>
</dbReference>